<proteinExistence type="predicted"/>
<dbReference type="STRING" id="105785.A0A2J7PRJ8"/>
<feature type="region of interest" description="Disordered" evidence="1">
    <location>
        <begin position="1"/>
        <end position="28"/>
    </location>
</feature>
<sequence>MAPLAGHSRNLLEFPESRVSEDGTFSSSNQDDAAMFISDMAELLQFNNPLVGDCDYEPPTKRSYTEEKPKDIMSSLLYAGINYIVPPADEIWPPPAPEDGHISNTLEGYWERYLLL</sequence>
<name>A0A2J7PRJ8_9NEOP</name>
<protein>
    <submittedName>
        <fullName evidence="2">Uncharacterized protein</fullName>
    </submittedName>
</protein>
<dbReference type="EMBL" id="NEVH01021957">
    <property type="protein sequence ID" value="PNF18958.1"/>
    <property type="molecule type" value="Genomic_DNA"/>
</dbReference>
<evidence type="ECO:0000313" key="3">
    <source>
        <dbReference type="Proteomes" id="UP000235965"/>
    </source>
</evidence>
<evidence type="ECO:0000313" key="2">
    <source>
        <dbReference type="EMBL" id="PNF18957.1"/>
    </source>
</evidence>
<organism evidence="2 3">
    <name type="scientific">Cryptotermes secundus</name>
    <dbReference type="NCBI Taxonomy" id="105785"/>
    <lineage>
        <taxon>Eukaryota</taxon>
        <taxon>Metazoa</taxon>
        <taxon>Ecdysozoa</taxon>
        <taxon>Arthropoda</taxon>
        <taxon>Hexapoda</taxon>
        <taxon>Insecta</taxon>
        <taxon>Pterygota</taxon>
        <taxon>Neoptera</taxon>
        <taxon>Polyneoptera</taxon>
        <taxon>Dictyoptera</taxon>
        <taxon>Blattodea</taxon>
        <taxon>Blattoidea</taxon>
        <taxon>Termitoidae</taxon>
        <taxon>Kalotermitidae</taxon>
        <taxon>Cryptotermitinae</taxon>
        <taxon>Cryptotermes</taxon>
    </lineage>
</organism>
<dbReference type="Proteomes" id="UP000235965">
    <property type="component" value="Unassembled WGS sequence"/>
</dbReference>
<dbReference type="InParanoid" id="A0A2J7PRJ8"/>
<dbReference type="OrthoDB" id="9996999at2759"/>
<dbReference type="EMBL" id="NEVH01021957">
    <property type="protein sequence ID" value="PNF18957.1"/>
    <property type="molecule type" value="Genomic_DNA"/>
</dbReference>
<dbReference type="AlphaFoldDB" id="A0A2J7PRJ8"/>
<accession>A0A2J7PRJ8</accession>
<gene>
    <name evidence="2" type="ORF">B7P43_G13803</name>
</gene>
<comment type="caution">
    <text evidence="2">The sequence shown here is derived from an EMBL/GenBank/DDBJ whole genome shotgun (WGS) entry which is preliminary data.</text>
</comment>
<reference evidence="2 3" key="1">
    <citation type="submission" date="2017-12" db="EMBL/GenBank/DDBJ databases">
        <title>Hemimetabolous genomes reveal molecular basis of termite eusociality.</title>
        <authorList>
            <person name="Harrison M.C."/>
            <person name="Jongepier E."/>
            <person name="Robertson H.M."/>
            <person name="Arning N."/>
            <person name="Bitard-Feildel T."/>
            <person name="Chao H."/>
            <person name="Childers C.P."/>
            <person name="Dinh H."/>
            <person name="Doddapaneni H."/>
            <person name="Dugan S."/>
            <person name="Gowin J."/>
            <person name="Greiner C."/>
            <person name="Han Y."/>
            <person name="Hu H."/>
            <person name="Hughes D.S.T."/>
            <person name="Huylmans A.-K."/>
            <person name="Kemena C."/>
            <person name="Kremer L.P.M."/>
            <person name="Lee S.L."/>
            <person name="Lopez-Ezquerra A."/>
            <person name="Mallet L."/>
            <person name="Monroy-Kuhn J.M."/>
            <person name="Moser A."/>
            <person name="Murali S.C."/>
            <person name="Muzny D.M."/>
            <person name="Otani S."/>
            <person name="Piulachs M.-D."/>
            <person name="Poelchau M."/>
            <person name="Qu J."/>
            <person name="Schaub F."/>
            <person name="Wada-Katsumata A."/>
            <person name="Worley K.C."/>
            <person name="Xie Q."/>
            <person name="Ylla G."/>
            <person name="Poulsen M."/>
            <person name="Gibbs R.A."/>
            <person name="Schal C."/>
            <person name="Richards S."/>
            <person name="Belles X."/>
            <person name="Korb J."/>
            <person name="Bornberg-Bauer E."/>
        </authorList>
    </citation>
    <scope>NUCLEOTIDE SEQUENCE [LARGE SCALE GENOMIC DNA]</scope>
    <source>
        <tissue evidence="2">Whole body</tissue>
    </source>
</reference>
<evidence type="ECO:0000256" key="1">
    <source>
        <dbReference type="SAM" id="MobiDB-lite"/>
    </source>
</evidence>
<keyword evidence="3" id="KW-1185">Reference proteome</keyword>